<dbReference type="InterPro" id="IPR053007">
    <property type="entry name" value="CYP450_monoxygenase_sec-met"/>
</dbReference>
<reference evidence="10 11" key="1">
    <citation type="submission" date="2020-07" db="EMBL/GenBank/DDBJ databases">
        <title>Metarhizium humberi genome.</title>
        <authorList>
            <person name="Lysoe E."/>
        </authorList>
    </citation>
    <scope>NUCLEOTIDE SEQUENCE [LARGE SCALE GENOMIC DNA]</scope>
    <source>
        <strain evidence="10 11">ESALQ1638</strain>
    </source>
</reference>
<keyword evidence="11" id="KW-1185">Reference proteome</keyword>
<dbReference type="InterPro" id="IPR036396">
    <property type="entry name" value="Cyt_P450_sf"/>
</dbReference>
<feature type="transmembrane region" description="Helical" evidence="8">
    <location>
        <begin position="127"/>
        <end position="148"/>
    </location>
</feature>
<evidence type="ECO:0000313" key="10">
    <source>
        <dbReference type="EMBL" id="KAH0592093.1"/>
    </source>
</evidence>
<feature type="region of interest" description="Disordered" evidence="7">
    <location>
        <begin position="280"/>
        <end position="304"/>
    </location>
</feature>
<feature type="transmembrane region" description="Helical" evidence="8">
    <location>
        <begin position="252"/>
        <end position="275"/>
    </location>
</feature>
<evidence type="ECO:0000256" key="3">
    <source>
        <dbReference type="ARBA" id="ARBA00022723"/>
    </source>
</evidence>
<feature type="compositionally biased region" description="Basic residues" evidence="7">
    <location>
        <begin position="283"/>
        <end position="293"/>
    </location>
</feature>
<dbReference type="AlphaFoldDB" id="A0A9P8M1D3"/>
<sequence>MDTDMLPLDLQYPIETPPPGISPNFVNPDSNAYQVYITAGEGYHGRRKSVYLNSSSDQRLVLLRQLIRMFQVVFITGLMLCLAFTIITISCVSESVFGEEAWNVLLNSFTKSQLVLFSVLQWMRIVSITGIVVISLWHLSTCIAFAVMCSPTGSSQLDFLAALVSPMCTRTRSLVVTQGVGNVVTDVFLLVLPLPVVWTLHIPLGRKLGVSSMFLVGLSACASSAMGLYYRALYYDAGQNNIRLVVPVWATAIAEAAAGVMICCMPSTAAVFKALKQPIKSSGRQRRRERRREHSQSYHLPPSSAAERYTAWADSEADSLSLREMNLGNGGIRKKTKLEILNIPTRFTIYADNVLVSQHLRFQIHKIDGRQTEALVVASPGCLPTLQTFNVVLGWLYRDGRIVFAPISGLEPQDSQRRPKEMKAPTPTAGLMQRNAVQVDPWDFSSYVSALCEPLGKPVIHALIDLITCSLQHSSVSVMSFAVSDPATLLVLTTVVTLTSFSILFMFGSHDPREPPLAPQRIPLIGHMVGLARSKFNYYVQIGHQMDSPIYTLTLPGQKMYVVTQPELIQKVQKQYKTLAFPPIEAKFASTVCGASLEAQAILAKNVNGDEGDFGLSMESYAAMRAALKPGSLLDDMNRVMVQEIAKSLDLLQPPEGESQRIGMNAWLRDTITTATTRSVYGPMNPYDDKAVADAFWEFESGLMSILVGVLPSITARKPIAARTKVAKAFEAYYKAGGVQKASALAQKRYQAEVNNNVPLEDIARYEVGGSIAILVNTAPAAFWTLLLLHSHPGLLSDIREEIDACTETTIDNGRTVKTVDITKLKQSCPLLLSSYQEVLRYSSMGTSVREVMEDTYLDNWLLKKGAMLQMPSRIIHQDARLWGPHVSDFNPRRFLSEERQNRPRDVCFRAFGGGKTLCPGRHFATNEVLATVATLIARLDMKPVGGEWKHPTTANTNVAAVVMEPDDDIEVEVKTREGFAHVKWVITLEKSEKIFAIVTEDTIKTENT</sequence>
<feature type="domain" description="Rhodopsin" evidence="9">
    <location>
        <begin position="116"/>
        <end position="273"/>
    </location>
</feature>
<evidence type="ECO:0000256" key="5">
    <source>
        <dbReference type="ARBA" id="ARBA00023033"/>
    </source>
</evidence>
<dbReference type="PANTHER" id="PTHR47582">
    <property type="entry name" value="P450, PUTATIVE (EUROFUNG)-RELATED"/>
    <property type="match status" value="1"/>
</dbReference>
<dbReference type="Gene3D" id="1.10.630.10">
    <property type="entry name" value="Cytochrome P450"/>
    <property type="match status" value="1"/>
</dbReference>
<keyword evidence="8" id="KW-0472">Membrane</keyword>
<keyword evidence="5" id="KW-0560">Oxidoreductase</keyword>
<dbReference type="PRINTS" id="PR00465">
    <property type="entry name" value="EP450IV"/>
</dbReference>
<dbReference type="PROSITE" id="PS00086">
    <property type="entry name" value="CYTOCHROME_P450"/>
    <property type="match status" value="1"/>
</dbReference>
<dbReference type="GO" id="GO:0005506">
    <property type="term" value="F:iron ion binding"/>
    <property type="evidence" value="ECO:0007669"/>
    <property type="project" value="InterPro"/>
</dbReference>
<evidence type="ECO:0000256" key="8">
    <source>
        <dbReference type="SAM" id="Phobius"/>
    </source>
</evidence>
<feature type="transmembrane region" description="Helical" evidence="8">
    <location>
        <begin position="69"/>
        <end position="89"/>
    </location>
</feature>
<dbReference type="GO" id="GO:0020037">
    <property type="term" value="F:heme binding"/>
    <property type="evidence" value="ECO:0007669"/>
    <property type="project" value="InterPro"/>
</dbReference>
<dbReference type="Pfam" id="PF20684">
    <property type="entry name" value="Fung_rhodopsin"/>
    <property type="match status" value="1"/>
</dbReference>
<evidence type="ECO:0000256" key="7">
    <source>
        <dbReference type="SAM" id="MobiDB-lite"/>
    </source>
</evidence>
<evidence type="ECO:0000256" key="1">
    <source>
        <dbReference type="ARBA" id="ARBA00001971"/>
    </source>
</evidence>
<dbReference type="InterPro" id="IPR001128">
    <property type="entry name" value="Cyt_P450"/>
</dbReference>
<keyword evidence="8" id="KW-0812">Transmembrane</keyword>
<keyword evidence="8" id="KW-1133">Transmembrane helix</keyword>
<feature type="binding site" description="axial binding residue" evidence="6">
    <location>
        <position position="919"/>
    </location>
    <ligand>
        <name>heme</name>
        <dbReference type="ChEBI" id="CHEBI:30413"/>
    </ligand>
    <ligandPart>
        <name>Fe</name>
        <dbReference type="ChEBI" id="CHEBI:18248"/>
    </ligandPart>
</feature>
<evidence type="ECO:0000256" key="6">
    <source>
        <dbReference type="PIRSR" id="PIRSR602403-1"/>
    </source>
</evidence>
<dbReference type="Pfam" id="PF00067">
    <property type="entry name" value="p450"/>
    <property type="match status" value="1"/>
</dbReference>
<organism evidence="10 11">
    <name type="scientific">Metarhizium humberi</name>
    <dbReference type="NCBI Taxonomy" id="2596975"/>
    <lineage>
        <taxon>Eukaryota</taxon>
        <taxon>Fungi</taxon>
        <taxon>Dikarya</taxon>
        <taxon>Ascomycota</taxon>
        <taxon>Pezizomycotina</taxon>
        <taxon>Sordariomycetes</taxon>
        <taxon>Hypocreomycetidae</taxon>
        <taxon>Hypocreales</taxon>
        <taxon>Clavicipitaceae</taxon>
        <taxon>Metarhizium</taxon>
    </lineage>
</organism>
<keyword evidence="4 6" id="KW-0408">Iron</keyword>
<accession>A0A9P8M1D3</accession>
<evidence type="ECO:0000313" key="11">
    <source>
        <dbReference type="Proteomes" id="UP000764110"/>
    </source>
</evidence>
<dbReference type="GO" id="GO:0004497">
    <property type="term" value="F:monooxygenase activity"/>
    <property type="evidence" value="ECO:0007669"/>
    <property type="project" value="UniProtKB-KW"/>
</dbReference>
<keyword evidence="6" id="KW-0349">Heme</keyword>
<gene>
    <name evidence="10" type="ORF">MHUMG1_10141</name>
</gene>
<comment type="caution">
    <text evidence="10">The sequence shown here is derived from an EMBL/GenBank/DDBJ whole genome shotgun (WGS) entry which is preliminary data.</text>
</comment>
<dbReference type="InterPro" id="IPR049326">
    <property type="entry name" value="Rhodopsin_dom_fungi"/>
</dbReference>
<dbReference type="Proteomes" id="UP000764110">
    <property type="component" value="Unassembled WGS sequence"/>
</dbReference>
<dbReference type="GO" id="GO:0016705">
    <property type="term" value="F:oxidoreductase activity, acting on paired donors, with incorporation or reduction of molecular oxygen"/>
    <property type="evidence" value="ECO:0007669"/>
    <property type="project" value="InterPro"/>
</dbReference>
<feature type="transmembrane region" description="Helical" evidence="8">
    <location>
        <begin position="212"/>
        <end position="232"/>
    </location>
</feature>
<dbReference type="SUPFAM" id="SSF48264">
    <property type="entry name" value="Cytochrome P450"/>
    <property type="match status" value="1"/>
</dbReference>
<dbReference type="CDD" id="cd11040">
    <property type="entry name" value="CYP7_CYP8-like"/>
    <property type="match status" value="1"/>
</dbReference>
<protein>
    <recommendedName>
        <fullName evidence="9">Rhodopsin domain-containing protein</fullName>
    </recommendedName>
</protein>
<dbReference type="PANTHER" id="PTHR47582:SF1">
    <property type="entry name" value="P450, PUTATIVE (EUROFUNG)-RELATED"/>
    <property type="match status" value="1"/>
</dbReference>
<dbReference type="InterPro" id="IPR017972">
    <property type="entry name" value="Cyt_P450_CS"/>
</dbReference>
<evidence type="ECO:0000259" key="9">
    <source>
        <dbReference type="Pfam" id="PF20684"/>
    </source>
</evidence>
<proteinExistence type="inferred from homology"/>
<dbReference type="InterPro" id="IPR002403">
    <property type="entry name" value="Cyt_P450_E_grp-IV"/>
</dbReference>
<evidence type="ECO:0000256" key="4">
    <source>
        <dbReference type="ARBA" id="ARBA00023004"/>
    </source>
</evidence>
<keyword evidence="3 6" id="KW-0479">Metal-binding</keyword>
<dbReference type="EMBL" id="JACEFI010000037">
    <property type="protein sequence ID" value="KAH0592093.1"/>
    <property type="molecule type" value="Genomic_DNA"/>
</dbReference>
<comment type="cofactor">
    <cofactor evidence="1 6">
        <name>heme</name>
        <dbReference type="ChEBI" id="CHEBI:30413"/>
    </cofactor>
</comment>
<name>A0A9P8M1D3_9HYPO</name>
<evidence type="ECO:0000256" key="2">
    <source>
        <dbReference type="ARBA" id="ARBA00010617"/>
    </source>
</evidence>
<feature type="transmembrane region" description="Helical" evidence="8">
    <location>
        <begin position="180"/>
        <end position="200"/>
    </location>
</feature>
<comment type="similarity">
    <text evidence="2">Belongs to the cytochrome P450 family.</text>
</comment>
<keyword evidence="5" id="KW-0503">Monooxygenase</keyword>